<dbReference type="EMBL" id="JARGDL010000004">
    <property type="protein sequence ID" value="MDF1611461.1"/>
    <property type="molecule type" value="Genomic_DNA"/>
</dbReference>
<evidence type="ECO:0000313" key="2">
    <source>
        <dbReference type="Proteomes" id="UP001221302"/>
    </source>
</evidence>
<dbReference type="Proteomes" id="UP001221302">
    <property type="component" value="Unassembled WGS sequence"/>
</dbReference>
<proteinExistence type="predicted"/>
<accession>A0AAE3TCH4</accession>
<organism evidence="1 2">
    <name type="scientific">Stygiobacter electus</name>
    <dbReference type="NCBI Taxonomy" id="3032292"/>
    <lineage>
        <taxon>Bacteria</taxon>
        <taxon>Pseudomonadati</taxon>
        <taxon>Ignavibacteriota</taxon>
        <taxon>Ignavibacteria</taxon>
        <taxon>Ignavibacteriales</taxon>
        <taxon>Melioribacteraceae</taxon>
        <taxon>Stygiobacter</taxon>
    </lineage>
</organism>
<protein>
    <submittedName>
        <fullName evidence="1">GatB/YqeY domain-containing protein</fullName>
    </submittedName>
</protein>
<dbReference type="AlphaFoldDB" id="A0AAE3TCH4"/>
<dbReference type="InterPro" id="IPR003789">
    <property type="entry name" value="Asn/Gln_tRNA_amidoTrase-B-like"/>
</dbReference>
<dbReference type="InterPro" id="IPR019004">
    <property type="entry name" value="YqeY/Aim41"/>
</dbReference>
<keyword evidence="2" id="KW-1185">Reference proteome</keyword>
<reference evidence="1" key="1">
    <citation type="submission" date="2023-03" db="EMBL/GenBank/DDBJ databases">
        <title>Stygiobacter electus gen. nov., sp. nov., facultatively anaerobic thermotolerant bacterium of the class Ignavibacteria from a well of Yessentuki mineral water deposit.</title>
        <authorList>
            <person name="Podosokorskaya O.A."/>
            <person name="Elcheninov A.G."/>
            <person name="Petrova N.F."/>
            <person name="Zavarzina D.G."/>
            <person name="Kublanov I.V."/>
            <person name="Merkel A.Y."/>
        </authorList>
    </citation>
    <scope>NUCLEOTIDE SEQUENCE</scope>
    <source>
        <strain evidence="1">09-Me</strain>
    </source>
</reference>
<dbReference type="PANTHER" id="PTHR28055">
    <property type="entry name" value="ALTERED INHERITANCE OF MITOCHONDRIA PROTEIN 41, MITOCHONDRIAL"/>
    <property type="match status" value="1"/>
</dbReference>
<dbReference type="InterPro" id="IPR042184">
    <property type="entry name" value="YqeY/Aim41_N"/>
</dbReference>
<dbReference type="GO" id="GO:0016884">
    <property type="term" value="F:carbon-nitrogen ligase activity, with glutamine as amido-N-donor"/>
    <property type="evidence" value="ECO:0007669"/>
    <property type="project" value="InterPro"/>
</dbReference>
<dbReference type="SUPFAM" id="SSF89095">
    <property type="entry name" value="GatB/YqeY motif"/>
    <property type="match status" value="1"/>
</dbReference>
<dbReference type="Gene3D" id="1.10.1510.10">
    <property type="entry name" value="Uncharacterised protein YqeY/AIM41 PF09424, N-terminal domain"/>
    <property type="match status" value="1"/>
</dbReference>
<dbReference type="RefSeq" id="WP_321535228.1">
    <property type="nucleotide sequence ID" value="NZ_JARGDL010000004.1"/>
</dbReference>
<comment type="caution">
    <text evidence="1">The sequence shown here is derived from an EMBL/GenBank/DDBJ whole genome shotgun (WGS) entry which is preliminary data.</text>
</comment>
<dbReference type="PANTHER" id="PTHR28055:SF1">
    <property type="entry name" value="ALTERED INHERITANCE OF MITOCHONDRIA PROTEIN 41, MITOCHONDRIAL"/>
    <property type="match status" value="1"/>
</dbReference>
<evidence type="ECO:0000313" key="1">
    <source>
        <dbReference type="EMBL" id="MDF1611461.1"/>
    </source>
</evidence>
<name>A0AAE3TCH4_9BACT</name>
<dbReference type="InterPro" id="IPR023168">
    <property type="entry name" value="GatB_Yqey_C_2"/>
</dbReference>
<dbReference type="Pfam" id="PF09424">
    <property type="entry name" value="YqeY"/>
    <property type="match status" value="1"/>
</dbReference>
<sequence length="150" mass="16934">MNLKEKINNDLKEAMKSGDKIRLETIRSIRALILEFDKSGSGKEFTDEEGLKILTAAAKKRKEAIEQYTKANRQDLADKEIAELKIIEEYLPKQLNEDEILNEVIKIANEIGAKDKNDFSKLMPAAAKTLKGRADGKIVREIVEKFLSGN</sequence>
<gene>
    <name evidence="1" type="ORF">P0M35_04810</name>
</gene>
<dbReference type="Gene3D" id="1.10.10.410">
    <property type="match status" value="1"/>
</dbReference>